<dbReference type="STRING" id="667725.A0A0L0GED1"/>
<name>A0A0L0GED1_9EUKA</name>
<proteinExistence type="predicted"/>
<evidence type="ECO:0000313" key="2">
    <source>
        <dbReference type="EMBL" id="KNC87246.1"/>
    </source>
</evidence>
<gene>
    <name evidence="2" type="ORF">SARC_00632</name>
</gene>
<dbReference type="EMBL" id="KQ241617">
    <property type="protein sequence ID" value="KNC87246.1"/>
    <property type="molecule type" value="Genomic_DNA"/>
</dbReference>
<reference evidence="2 3" key="1">
    <citation type="submission" date="2011-02" db="EMBL/GenBank/DDBJ databases">
        <title>The Genome Sequence of Sphaeroforma arctica JP610.</title>
        <authorList>
            <consortium name="The Broad Institute Genome Sequencing Platform"/>
            <person name="Russ C."/>
            <person name="Cuomo C."/>
            <person name="Young S.K."/>
            <person name="Zeng Q."/>
            <person name="Gargeya S."/>
            <person name="Alvarado L."/>
            <person name="Berlin A."/>
            <person name="Chapman S.B."/>
            <person name="Chen Z."/>
            <person name="Freedman E."/>
            <person name="Gellesch M."/>
            <person name="Goldberg J."/>
            <person name="Griggs A."/>
            <person name="Gujja S."/>
            <person name="Heilman E."/>
            <person name="Heiman D."/>
            <person name="Howarth C."/>
            <person name="Mehta T."/>
            <person name="Neiman D."/>
            <person name="Pearson M."/>
            <person name="Roberts A."/>
            <person name="Saif S."/>
            <person name="Shea T."/>
            <person name="Shenoy N."/>
            <person name="Sisk P."/>
            <person name="Stolte C."/>
            <person name="Sykes S."/>
            <person name="White J."/>
            <person name="Yandava C."/>
            <person name="Burger G."/>
            <person name="Gray M.W."/>
            <person name="Holland P.W.H."/>
            <person name="King N."/>
            <person name="Lang F.B.F."/>
            <person name="Roger A.J."/>
            <person name="Ruiz-Trillo I."/>
            <person name="Haas B."/>
            <person name="Nusbaum C."/>
            <person name="Birren B."/>
        </authorList>
    </citation>
    <scope>NUCLEOTIDE SEQUENCE [LARGE SCALE GENOMIC DNA]</scope>
    <source>
        <strain evidence="2 3">JP610</strain>
    </source>
</reference>
<evidence type="ECO:0000256" key="1">
    <source>
        <dbReference type="SAM" id="MobiDB-lite"/>
    </source>
</evidence>
<sequence length="528" mass="59647">MYLLHSGHKLQFRDWFHLAKQVPDTLKSRYNLPAPATVCKYLPFIKAGIRANALRRWHVACFYYNGPFVAVESDLWKDANGTNWPGLLVHFNDPETFVMQTVFIGLLAVRGGHSGKNLVEWQRDILNDWIQADKRSNGKLDLKQIFFSGTPDNAANVMKAMRDTALYTLGCLSHKVQLCLKNAVSGDIKTASNQVTLLRGEGLHNESEDLQIDILERIINMDTDLADLASTTEAYDTTVIEALITNIATRAAYFNKSTVASDKLALAQQKIGHEVKKVRTNGSTRWLGLYPMAKRDNLIDPAVTAILEDPLENRPSGLWYGRDDKNRKNKCESSIIVKTLRRQFIGVLWPLMVLQIRIQTYTQCLADANEKVIDCLTTTSVQGSSKTSSVSKSSLDWLENMAEDTEASPASKRRRLLQTKKAQRNVVVDTSSNTPSEETMHREMENSVDRELDIWENLPVQLPITLSEGKLMNPTLQATEYWLKFRNTLPISFKPTSYHVNPRASSHYPAISSMIVGKRPSMRVHLKI</sequence>
<organism evidence="2 3">
    <name type="scientific">Sphaeroforma arctica JP610</name>
    <dbReference type="NCBI Taxonomy" id="667725"/>
    <lineage>
        <taxon>Eukaryota</taxon>
        <taxon>Ichthyosporea</taxon>
        <taxon>Ichthyophonida</taxon>
        <taxon>Sphaeroforma</taxon>
    </lineage>
</organism>
<dbReference type="AlphaFoldDB" id="A0A0L0GED1"/>
<accession>A0A0L0GED1</accession>
<dbReference type="RefSeq" id="XP_014161148.1">
    <property type="nucleotide sequence ID" value="XM_014305673.1"/>
</dbReference>
<evidence type="ECO:0000313" key="3">
    <source>
        <dbReference type="Proteomes" id="UP000054560"/>
    </source>
</evidence>
<feature type="region of interest" description="Disordered" evidence="1">
    <location>
        <begin position="422"/>
        <end position="442"/>
    </location>
</feature>
<keyword evidence="3" id="KW-1185">Reference proteome</keyword>
<feature type="compositionally biased region" description="Polar residues" evidence="1">
    <location>
        <begin position="428"/>
        <end position="437"/>
    </location>
</feature>
<evidence type="ECO:0008006" key="4">
    <source>
        <dbReference type="Google" id="ProtNLM"/>
    </source>
</evidence>
<protein>
    <recommendedName>
        <fullName evidence="4">DUF659 domain-containing protein</fullName>
    </recommendedName>
</protein>
<dbReference type="GeneID" id="25901136"/>
<dbReference type="Proteomes" id="UP000054560">
    <property type="component" value="Unassembled WGS sequence"/>
</dbReference>
<dbReference type="OrthoDB" id="1607513at2759"/>